<dbReference type="EMBL" id="CAJOBZ010000075">
    <property type="protein sequence ID" value="CAF4953075.1"/>
    <property type="molecule type" value="Genomic_DNA"/>
</dbReference>
<dbReference type="OrthoDB" id="7354419at2759"/>
<reference evidence="2" key="1">
    <citation type="submission" date="2021-02" db="EMBL/GenBank/DDBJ databases">
        <authorList>
            <person name="Steward A R."/>
        </authorList>
    </citation>
    <scope>NUCLEOTIDE SEQUENCE</scope>
</reference>
<accession>A0A821Y673</accession>
<name>A0A821Y673_9NEOP</name>
<protein>
    <submittedName>
        <fullName evidence="2">Uncharacterized protein</fullName>
    </submittedName>
</protein>
<evidence type="ECO:0000313" key="2">
    <source>
        <dbReference type="EMBL" id="CAF4953075.1"/>
    </source>
</evidence>
<dbReference type="Proteomes" id="UP000663880">
    <property type="component" value="Unassembled WGS sequence"/>
</dbReference>
<gene>
    <name evidence="2" type="ORF">PMACD_LOCUS15888</name>
</gene>
<sequence length="394" mass="45419">MMTLRLKKAETNMKGKSKNGHATRRSLFSSEDPEKMADELDKIKRHTIKQPEKSREFCSYFYGRKESTDPFYLVTSHATSSPKSAKNTHNVLKEQVFTTYPTFVPGLHWSPSLDSFTDDGQDEQDYVCRRCRNCKETFVPERRVFKDNIIRFCDNSTMTFNVNDAACEVPRPRAAYSSTISITASDIAVRDEPEPQVRFTPTPILKKVEDDSFSLRYCERSPVEVAEIEDDDLDYMYIEPCPKPRRARLPTCPKLNEISPECSEPRKNIYNEGISDAIANNFPNYLPLANRMQVPAKRNYSRTSVFSKNIEIPFAHQGSSKYHHECKAEGKKQCYSIQEEVRLASKPRNLRPSHPGGLERCDLAPCGRLPRRVLSSERDIDSYILKQNRKPKFF</sequence>
<feature type="compositionally biased region" description="Basic residues" evidence="1">
    <location>
        <begin position="15"/>
        <end position="24"/>
    </location>
</feature>
<evidence type="ECO:0000256" key="1">
    <source>
        <dbReference type="SAM" id="MobiDB-lite"/>
    </source>
</evidence>
<proteinExistence type="predicted"/>
<keyword evidence="3" id="KW-1185">Reference proteome</keyword>
<organism evidence="2 3">
    <name type="scientific">Pieris macdunnoughi</name>
    <dbReference type="NCBI Taxonomy" id="345717"/>
    <lineage>
        <taxon>Eukaryota</taxon>
        <taxon>Metazoa</taxon>
        <taxon>Ecdysozoa</taxon>
        <taxon>Arthropoda</taxon>
        <taxon>Hexapoda</taxon>
        <taxon>Insecta</taxon>
        <taxon>Pterygota</taxon>
        <taxon>Neoptera</taxon>
        <taxon>Endopterygota</taxon>
        <taxon>Lepidoptera</taxon>
        <taxon>Glossata</taxon>
        <taxon>Ditrysia</taxon>
        <taxon>Papilionoidea</taxon>
        <taxon>Pieridae</taxon>
        <taxon>Pierinae</taxon>
        <taxon>Pieris</taxon>
    </lineage>
</organism>
<evidence type="ECO:0000313" key="3">
    <source>
        <dbReference type="Proteomes" id="UP000663880"/>
    </source>
</evidence>
<feature type="region of interest" description="Disordered" evidence="1">
    <location>
        <begin position="1"/>
        <end position="35"/>
    </location>
</feature>
<dbReference type="AlphaFoldDB" id="A0A821Y673"/>
<comment type="caution">
    <text evidence="2">The sequence shown here is derived from an EMBL/GenBank/DDBJ whole genome shotgun (WGS) entry which is preliminary data.</text>
</comment>